<gene>
    <name evidence="10" type="ORF">GCM10023188_27210</name>
</gene>
<evidence type="ECO:0000313" key="10">
    <source>
        <dbReference type="EMBL" id="GAA4435302.1"/>
    </source>
</evidence>
<dbReference type="PANTHER" id="PTHR43304">
    <property type="entry name" value="PHYTOCHROME-LIKE PROTEIN CPH1"/>
    <property type="match status" value="1"/>
</dbReference>
<dbReference type="RefSeq" id="WP_345159805.1">
    <property type="nucleotide sequence ID" value="NZ_BAABHC010000014.1"/>
</dbReference>
<evidence type="ECO:0000256" key="1">
    <source>
        <dbReference type="ARBA" id="ARBA00000085"/>
    </source>
</evidence>
<dbReference type="InterPro" id="IPR035965">
    <property type="entry name" value="PAS-like_dom_sf"/>
</dbReference>
<keyword evidence="6" id="KW-0175">Coiled coil</keyword>
<dbReference type="PANTHER" id="PTHR43304:SF1">
    <property type="entry name" value="PAC DOMAIN-CONTAINING PROTEIN"/>
    <property type="match status" value="1"/>
</dbReference>
<dbReference type="SUPFAM" id="SSF47384">
    <property type="entry name" value="Homodimeric domain of signal transducing histidine kinase"/>
    <property type="match status" value="1"/>
</dbReference>
<dbReference type="PROSITE" id="PS50109">
    <property type="entry name" value="HIS_KIN"/>
    <property type="match status" value="1"/>
</dbReference>
<reference evidence="11" key="1">
    <citation type="journal article" date="2019" name="Int. J. Syst. Evol. Microbiol.">
        <title>The Global Catalogue of Microorganisms (GCM) 10K type strain sequencing project: providing services to taxonomists for standard genome sequencing and annotation.</title>
        <authorList>
            <consortium name="The Broad Institute Genomics Platform"/>
            <consortium name="The Broad Institute Genome Sequencing Center for Infectious Disease"/>
            <person name="Wu L."/>
            <person name="Ma J."/>
        </authorList>
    </citation>
    <scope>NUCLEOTIDE SEQUENCE [LARGE SCALE GENOMIC DNA]</scope>
    <source>
        <strain evidence="11">JCM 17926</strain>
    </source>
</reference>
<feature type="coiled-coil region" evidence="6">
    <location>
        <begin position="126"/>
        <end position="153"/>
    </location>
</feature>
<evidence type="ECO:0000313" key="11">
    <source>
        <dbReference type="Proteomes" id="UP001500552"/>
    </source>
</evidence>
<dbReference type="SMART" id="SM00387">
    <property type="entry name" value="HATPase_c"/>
    <property type="match status" value="1"/>
</dbReference>
<dbReference type="EC" id="2.7.13.3" evidence="2"/>
<organism evidence="10 11">
    <name type="scientific">Pontibacter saemangeumensis</name>
    <dbReference type="NCBI Taxonomy" id="1084525"/>
    <lineage>
        <taxon>Bacteria</taxon>
        <taxon>Pseudomonadati</taxon>
        <taxon>Bacteroidota</taxon>
        <taxon>Cytophagia</taxon>
        <taxon>Cytophagales</taxon>
        <taxon>Hymenobacteraceae</taxon>
        <taxon>Pontibacter</taxon>
    </lineage>
</organism>
<comment type="catalytic activity">
    <reaction evidence="1">
        <text>ATP + protein L-histidine = ADP + protein N-phospho-L-histidine.</text>
        <dbReference type="EC" id="2.7.13.3"/>
    </reaction>
</comment>
<dbReference type="SMART" id="SM00388">
    <property type="entry name" value="HisKA"/>
    <property type="match status" value="1"/>
</dbReference>
<dbReference type="InterPro" id="IPR036097">
    <property type="entry name" value="HisK_dim/P_sf"/>
</dbReference>
<dbReference type="SUPFAM" id="SSF55785">
    <property type="entry name" value="PYP-like sensor domain (PAS domain)"/>
    <property type="match status" value="1"/>
</dbReference>
<evidence type="ECO:0000256" key="2">
    <source>
        <dbReference type="ARBA" id="ARBA00012438"/>
    </source>
</evidence>
<dbReference type="Pfam" id="PF00512">
    <property type="entry name" value="HisKA"/>
    <property type="match status" value="1"/>
</dbReference>
<dbReference type="Pfam" id="PF02518">
    <property type="entry name" value="HATPase_c"/>
    <property type="match status" value="1"/>
</dbReference>
<dbReference type="NCBIfam" id="TIGR00229">
    <property type="entry name" value="sensory_box"/>
    <property type="match status" value="1"/>
</dbReference>
<evidence type="ECO:0000256" key="4">
    <source>
        <dbReference type="ARBA" id="ARBA00022679"/>
    </source>
</evidence>
<dbReference type="InterPro" id="IPR036890">
    <property type="entry name" value="HATPase_C_sf"/>
</dbReference>
<feature type="domain" description="Histidine kinase" evidence="7">
    <location>
        <begin position="160"/>
        <end position="378"/>
    </location>
</feature>
<evidence type="ECO:0000259" key="9">
    <source>
        <dbReference type="PROSITE" id="PS50113"/>
    </source>
</evidence>
<dbReference type="InterPro" id="IPR000014">
    <property type="entry name" value="PAS"/>
</dbReference>
<accession>A0ABP8LSD6</accession>
<dbReference type="Gene3D" id="3.30.565.10">
    <property type="entry name" value="Histidine kinase-like ATPase, C-terminal domain"/>
    <property type="match status" value="1"/>
</dbReference>
<comment type="caution">
    <text evidence="10">The sequence shown here is derived from an EMBL/GenBank/DDBJ whole genome shotgun (WGS) entry which is preliminary data.</text>
</comment>
<dbReference type="InterPro" id="IPR000700">
    <property type="entry name" value="PAS-assoc_C"/>
</dbReference>
<dbReference type="InterPro" id="IPR004358">
    <property type="entry name" value="Sig_transdc_His_kin-like_C"/>
</dbReference>
<dbReference type="PROSITE" id="PS50113">
    <property type="entry name" value="PAC"/>
    <property type="match status" value="1"/>
</dbReference>
<dbReference type="Pfam" id="PF00989">
    <property type="entry name" value="PAS"/>
    <property type="match status" value="1"/>
</dbReference>
<keyword evidence="4" id="KW-0808">Transferase</keyword>
<evidence type="ECO:0000256" key="6">
    <source>
        <dbReference type="SAM" id="Coils"/>
    </source>
</evidence>
<dbReference type="InterPro" id="IPR013767">
    <property type="entry name" value="PAS_fold"/>
</dbReference>
<keyword evidence="11" id="KW-1185">Reference proteome</keyword>
<dbReference type="InterPro" id="IPR005467">
    <property type="entry name" value="His_kinase_dom"/>
</dbReference>
<dbReference type="PROSITE" id="PS50112">
    <property type="entry name" value="PAS"/>
    <property type="match status" value="1"/>
</dbReference>
<dbReference type="Gene3D" id="3.30.450.20">
    <property type="entry name" value="PAS domain"/>
    <property type="match status" value="1"/>
</dbReference>
<sequence length="378" mass="43633">MDPIRSPESINSFFINQIKGYAIFATDTEGIITAWNKGAERLKGYSEEEIVGRFYGILHPYEYQQSGVPEQELKLALENGIFEKEDWRKRKDDSLFWAKVMLTPIFSVDGQHIGFTKITGDISQQKELQDRLAERQQNALENKNKELRKINLDLDNFIYTASHDLRSPITNIEALMEILKGELQETNCLSADTEEVLERVLASVGRFKRTVEDLTEISRLENGIHENPSDEILNVKEVYEEIIADLDDPIKHKLCFVQTDFQVHQLKFSKKNFRSVLYNLISNAVKYRSPKRDCIVRIYTRLEEPYVVLSVQDNGLGINKRHREHLFGMFRRFHDHVEGTGIGLFMVKRIVDNAGGKIEVESEEGAGSKFTVYFKSSM</sequence>
<evidence type="ECO:0000259" key="7">
    <source>
        <dbReference type="PROSITE" id="PS50109"/>
    </source>
</evidence>
<dbReference type="PRINTS" id="PR00344">
    <property type="entry name" value="BCTRLSENSOR"/>
</dbReference>
<dbReference type="InterPro" id="IPR052162">
    <property type="entry name" value="Sensor_kinase/Photoreceptor"/>
</dbReference>
<dbReference type="SUPFAM" id="SSF55874">
    <property type="entry name" value="ATPase domain of HSP90 chaperone/DNA topoisomerase II/histidine kinase"/>
    <property type="match status" value="1"/>
</dbReference>
<dbReference type="CDD" id="cd00130">
    <property type="entry name" value="PAS"/>
    <property type="match status" value="1"/>
</dbReference>
<evidence type="ECO:0000259" key="8">
    <source>
        <dbReference type="PROSITE" id="PS50112"/>
    </source>
</evidence>
<proteinExistence type="predicted"/>
<feature type="domain" description="PAC" evidence="9">
    <location>
        <begin position="82"/>
        <end position="134"/>
    </location>
</feature>
<dbReference type="EMBL" id="BAABHC010000014">
    <property type="protein sequence ID" value="GAA4435302.1"/>
    <property type="molecule type" value="Genomic_DNA"/>
</dbReference>
<dbReference type="Proteomes" id="UP001500552">
    <property type="component" value="Unassembled WGS sequence"/>
</dbReference>
<name>A0ABP8LSD6_9BACT</name>
<feature type="domain" description="PAS" evidence="8">
    <location>
        <begin position="23"/>
        <end position="80"/>
    </location>
</feature>
<protein>
    <recommendedName>
        <fullName evidence="2">histidine kinase</fullName>
        <ecNumber evidence="2">2.7.13.3</ecNumber>
    </recommendedName>
</protein>
<keyword evidence="3" id="KW-0597">Phosphoprotein</keyword>
<dbReference type="Gene3D" id="1.10.287.130">
    <property type="match status" value="1"/>
</dbReference>
<keyword evidence="5" id="KW-0418">Kinase</keyword>
<dbReference type="InterPro" id="IPR003594">
    <property type="entry name" value="HATPase_dom"/>
</dbReference>
<evidence type="ECO:0000256" key="5">
    <source>
        <dbReference type="ARBA" id="ARBA00022777"/>
    </source>
</evidence>
<evidence type="ECO:0000256" key="3">
    <source>
        <dbReference type="ARBA" id="ARBA00022553"/>
    </source>
</evidence>
<dbReference type="CDD" id="cd00082">
    <property type="entry name" value="HisKA"/>
    <property type="match status" value="1"/>
</dbReference>
<dbReference type="InterPro" id="IPR003661">
    <property type="entry name" value="HisK_dim/P_dom"/>
</dbReference>